<feature type="non-terminal residue" evidence="1">
    <location>
        <position position="105"/>
    </location>
</feature>
<organism evidence="1">
    <name type="scientific">marine sediment metagenome</name>
    <dbReference type="NCBI Taxonomy" id="412755"/>
    <lineage>
        <taxon>unclassified sequences</taxon>
        <taxon>metagenomes</taxon>
        <taxon>ecological metagenomes</taxon>
    </lineage>
</organism>
<proteinExistence type="predicted"/>
<evidence type="ECO:0000313" key="1">
    <source>
        <dbReference type="EMBL" id="GAI40709.1"/>
    </source>
</evidence>
<dbReference type="EMBL" id="BARV01031707">
    <property type="protein sequence ID" value="GAI40709.1"/>
    <property type="molecule type" value="Genomic_DNA"/>
</dbReference>
<sequence>MKKVMGIFVFLVVALLMVGVAVAYWSDSIQIEGTAHMAGMALVFDNSEPPVCTEFYNIDGVLTPGELYGNVGETTCCYQGEITDPHSGNWVYENMIIIIENAYPS</sequence>
<protein>
    <submittedName>
        <fullName evidence="1">Uncharacterized protein</fullName>
    </submittedName>
</protein>
<dbReference type="AlphaFoldDB" id="X1QBQ5"/>
<name>X1QBQ5_9ZZZZ</name>
<gene>
    <name evidence="1" type="ORF">S06H3_50129</name>
</gene>
<reference evidence="1" key="1">
    <citation type="journal article" date="2014" name="Front. Microbiol.">
        <title>High frequency of phylogenetically diverse reductive dehalogenase-homologous genes in deep subseafloor sedimentary metagenomes.</title>
        <authorList>
            <person name="Kawai M."/>
            <person name="Futagami T."/>
            <person name="Toyoda A."/>
            <person name="Takaki Y."/>
            <person name="Nishi S."/>
            <person name="Hori S."/>
            <person name="Arai W."/>
            <person name="Tsubouchi T."/>
            <person name="Morono Y."/>
            <person name="Uchiyama I."/>
            <person name="Ito T."/>
            <person name="Fujiyama A."/>
            <person name="Inagaki F."/>
            <person name="Takami H."/>
        </authorList>
    </citation>
    <scope>NUCLEOTIDE SEQUENCE</scope>
    <source>
        <strain evidence="1">Expedition CK06-06</strain>
    </source>
</reference>
<accession>X1QBQ5</accession>
<comment type="caution">
    <text evidence="1">The sequence shown here is derived from an EMBL/GenBank/DDBJ whole genome shotgun (WGS) entry which is preliminary data.</text>
</comment>